<dbReference type="RefSeq" id="WP_114672342.1">
    <property type="nucleotide sequence ID" value="NZ_CP031158.1"/>
</dbReference>
<dbReference type="Pfam" id="PF00188">
    <property type="entry name" value="CAP"/>
    <property type="match status" value="1"/>
</dbReference>
<organism evidence="4 5">
    <name type="scientific">Deinococcus wulumuqiensis</name>
    <dbReference type="NCBI Taxonomy" id="980427"/>
    <lineage>
        <taxon>Bacteria</taxon>
        <taxon>Thermotogati</taxon>
        <taxon>Deinococcota</taxon>
        <taxon>Deinococci</taxon>
        <taxon>Deinococcales</taxon>
        <taxon>Deinococcaceae</taxon>
        <taxon>Deinococcus</taxon>
    </lineage>
</organism>
<proteinExistence type="predicted"/>
<accession>A0A345IIL3</accession>
<name>A0A345IIL3_9DEIO</name>
<feature type="region of interest" description="Disordered" evidence="1">
    <location>
        <begin position="59"/>
        <end position="84"/>
    </location>
</feature>
<dbReference type="Proteomes" id="UP000253744">
    <property type="component" value="Chromosome"/>
</dbReference>
<feature type="compositionally biased region" description="Low complexity" evidence="1">
    <location>
        <begin position="201"/>
        <end position="215"/>
    </location>
</feature>
<dbReference type="PANTHER" id="PTHR31157:SF1">
    <property type="entry name" value="SCP DOMAIN-CONTAINING PROTEIN"/>
    <property type="match status" value="1"/>
</dbReference>
<dbReference type="CDD" id="cd05379">
    <property type="entry name" value="CAP_bacterial"/>
    <property type="match status" value="1"/>
</dbReference>
<feature type="signal peptide" evidence="2">
    <location>
        <begin position="1"/>
        <end position="19"/>
    </location>
</feature>
<feature type="compositionally biased region" description="Low complexity" evidence="1">
    <location>
        <begin position="63"/>
        <end position="84"/>
    </location>
</feature>
<dbReference type="InterPro" id="IPR035940">
    <property type="entry name" value="CAP_sf"/>
</dbReference>
<dbReference type="KEGG" id="dwu:DVJ83_10830"/>
<keyword evidence="2" id="KW-0732">Signal</keyword>
<dbReference type="EMBL" id="CP031158">
    <property type="protein sequence ID" value="AXG99535.1"/>
    <property type="molecule type" value="Genomic_DNA"/>
</dbReference>
<feature type="domain" description="SCP" evidence="3">
    <location>
        <begin position="249"/>
        <end position="353"/>
    </location>
</feature>
<dbReference type="Gene3D" id="3.40.33.10">
    <property type="entry name" value="CAP"/>
    <property type="match status" value="1"/>
</dbReference>
<dbReference type="AlphaFoldDB" id="A0A345IIL3"/>
<evidence type="ECO:0000313" key="4">
    <source>
        <dbReference type="EMBL" id="AXG99535.1"/>
    </source>
</evidence>
<evidence type="ECO:0000313" key="5">
    <source>
        <dbReference type="Proteomes" id="UP000253744"/>
    </source>
</evidence>
<gene>
    <name evidence="4" type="ORF">DVJ83_10830</name>
</gene>
<evidence type="ECO:0000259" key="3">
    <source>
        <dbReference type="Pfam" id="PF00188"/>
    </source>
</evidence>
<feature type="region of interest" description="Disordered" evidence="1">
    <location>
        <begin position="177"/>
        <end position="215"/>
    </location>
</feature>
<sequence length="357" mass="35787">MHRLAFLLAALLTSAARDAAAQVQVIPFAAPAPALPPAPVPAPPAPTSPVVPAPVVPAPTPAAPSSATPRPATPGPAAAPTSTGCTAPLPALDLAAADLAAGADAYRALTQRTGAPSAYRYWKVSPAQVAATVRQACALGFAGYGTAPSGSLVTVLAARWPGGVPAVNPAAPLLPARSTSAPAAPNTPASTSPAPTPLAPQPAAERSVAGQPVGPVAARPAAGPLEELLAGINAARAQGRRCGGTWQPAAPPLKVDIRLVAAAQGHAAAMVAQGFADHVNPRTGSTPDSRARAQGFTGRVSENIRYGTPTVDGALIWWLGSAAHCTNLMNRDWTHVGAGSEVQNDQSTFWVLVLGRE</sequence>
<dbReference type="SUPFAM" id="SSF55797">
    <property type="entry name" value="PR-1-like"/>
    <property type="match status" value="1"/>
</dbReference>
<dbReference type="InterPro" id="IPR014044">
    <property type="entry name" value="CAP_dom"/>
</dbReference>
<feature type="compositionally biased region" description="Low complexity" evidence="1">
    <location>
        <begin position="177"/>
        <end position="193"/>
    </location>
</feature>
<protein>
    <submittedName>
        <fullName evidence="4">CAP domain-containing protein</fullName>
    </submittedName>
</protein>
<evidence type="ECO:0000256" key="1">
    <source>
        <dbReference type="SAM" id="MobiDB-lite"/>
    </source>
</evidence>
<feature type="chain" id="PRO_5016699316" evidence="2">
    <location>
        <begin position="20"/>
        <end position="357"/>
    </location>
</feature>
<reference evidence="4 5" key="1">
    <citation type="submission" date="2018-07" db="EMBL/GenBank/DDBJ databases">
        <title>Complete Genome and Methylome Analysis of Deinococcus wulumuqiensis NEB 479.</title>
        <authorList>
            <person name="Fomenkov A."/>
            <person name="Luyten Y."/>
            <person name="Vincze T."/>
            <person name="Anton B.P."/>
            <person name="Clark T."/>
            <person name="Roberts R.J."/>
            <person name="Morgan R.D."/>
        </authorList>
    </citation>
    <scope>NUCLEOTIDE SEQUENCE [LARGE SCALE GENOMIC DNA]</scope>
    <source>
        <strain evidence="4 5">NEB 479</strain>
    </source>
</reference>
<dbReference type="PANTHER" id="PTHR31157">
    <property type="entry name" value="SCP DOMAIN-CONTAINING PROTEIN"/>
    <property type="match status" value="1"/>
</dbReference>
<evidence type="ECO:0000256" key="2">
    <source>
        <dbReference type="SAM" id="SignalP"/>
    </source>
</evidence>